<evidence type="ECO:0000313" key="1">
    <source>
        <dbReference type="Proteomes" id="UP000035642"/>
    </source>
</evidence>
<reference evidence="1" key="1">
    <citation type="submission" date="2012-09" db="EMBL/GenBank/DDBJ databases">
        <authorList>
            <person name="Martin A.A."/>
        </authorList>
    </citation>
    <scope>NUCLEOTIDE SEQUENCE</scope>
</reference>
<keyword evidence="1" id="KW-1185">Reference proteome</keyword>
<evidence type="ECO:0000313" key="2">
    <source>
        <dbReference type="WBParaSite" id="ACAC_0000541001-mRNA-1"/>
    </source>
</evidence>
<accession>A0A0K0D5R5</accession>
<dbReference type="Proteomes" id="UP000035642">
    <property type="component" value="Unassembled WGS sequence"/>
</dbReference>
<sequence>MNSSGDIRLSEKSVCERGNSTTSTFVDSQFEEIPAWHSSLLCEIGRCVDWVLVRGRWTLAFDGFCEMRDNFANRVVILMIPASYVIRVVLTDVLRSSGKHRRCGELLFAELLFCDSLLHYGALYFSMLLTRLP</sequence>
<reference evidence="2" key="2">
    <citation type="submission" date="2017-02" db="UniProtKB">
        <authorList>
            <consortium name="WormBaseParasite"/>
        </authorList>
    </citation>
    <scope>IDENTIFICATION</scope>
</reference>
<proteinExistence type="predicted"/>
<dbReference type="WBParaSite" id="ACAC_0000541001-mRNA-1">
    <property type="protein sequence ID" value="ACAC_0000541001-mRNA-1"/>
    <property type="gene ID" value="ACAC_0000541001"/>
</dbReference>
<organism evidence="1 2">
    <name type="scientific">Angiostrongylus cantonensis</name>
    <name type="common">Rat lungworm</name>
    <dbReference type="NCBI Taxonomy" id="6313"/>
    <lineage>
        <taxon>Eukaryota</taxon>
        <taxon>Metazoa</taxon>
        <taxon>Ecdysozoa</taxon>
        <taxon>Nematoda</taxon>
        <taxon>Chromadorea</taxon>
        <taxon>Rhabditida</taxon>
        <taxon>Rhabditina</taxon>
        <taxon>Rhabditomorpha</taxon>
        <taxon>Strongyloidea</taxon>
        <taxon>Metastrongylidae</taxon>
        <taxon>Angiostrongylus</taxon>
    </lineage>
</organism>
<protein>
    <submittedName>
        <fullName evidence="2">Transmembrane protein</fullName>
    </submittedName>
</protein>
<dbReference type="AlphaFoldDB" id="A0A0K0D5R5"/>
<name>A0A0K0D5R5_ANGCA</name>